<evidence type="ECO:0000313" key="2">
    <source>
        <dbReference type="EMBL" id="GAA0762003.1"/>
    </source>
</evidence>
<protein>
    <recommendedName>
        <fullName evidence="1">NAD-dependent epimerase/dehydratase domain-containing protein</fullName>
    </recommendedName>
</protein>
<dbReference type="PANTHER" id="PTHR12126">
    <property type="entry name" value="NADH-UBIQUINONE OXIDOREDUCTASE 39 KDA SUBUNIT-RELATED"/>
    <property type="match status" value="1"/>
</dbReference>
<organism evidence="2 3">
    <name type="scientific">Ideonella azotifigens</name>
    <dbReference type="NCBI Taxonomy" id="513160"/>
    <lineage>
        <taxon>Bacteria</taxon>
        <taxon>Pseudomonadati</taxon>
        <taxon>Pseudomonadota</taxon>
        <taxon>Betaproteobacteria</taxon>
        <taxon>Burkholderiales</taxon>
        <taxon>Sphaerotilaceae</taxon>
        <taxon>Ideonella</taxon>
    </lineage>
</organism>
<reference evidence="2 3" key="1">
    <citation type="journal article" date="2019" name="Int. J. Syst. Evol. Microbiol.">
        <title>The Global Catalogue of Microorganisms (GCM) 10K type strain sequencing project: providing services to taxonomists for standard genome sequencing and annotation.</title>
        <authorList>
            <consortium name="The Broad Institute Genomics Platform"/>
            <consortium name="The Broad Institute Genome Sequencing Center for Infectious Disease"/>
            <person name="Wu L."/>
            <person name="Ma J."/>
        </authorList>
    </citation>
    <scope>NUCLEOTIDE SEQUENCE [LARGE SCALE GENOMIC DNA]</scope>
    <source>
        <strain evidence="2 3">JCM 15503</strain>
    </source>
</reference>
<dbReference type="EMBL" id="BAAAEW010000033">
    <property type="protein sequence ID" value="GAA0762003.1"/>
    <property type="molecule type" value="Genomic_DNA"/>
</dbReference>
<dbReference type="Proteomes" id="UP001500279">
    <property type="component" value="Unassembled WGS sequence"/>
</dbReference>
<accession>A0ABN1KCE7</accession>
<gene>
    <name evidence="2" type="ORF">GCM10009107_45990</name>
</gene>
<dbReference type="PANTHER" id="PTHR12126:SF11">
    <property type="entry name" value="NADH DEHYDROGENASE [UBIQUINONE] 1 ALPHA SUBCOMPLEX SUBUNIT 9, MITOCHONDRIAL"/>
    <property type="match status" value="1"/>
</dbReference>
<comment type="caution">
    <text evidence="2">The sequence shown here is derived from an EMBL/GenBank/DDBJ whole genome shotgun (WGS) entry which is preliminary data.</text>
</comment>
<sequence length="299" mass="31578">MRVLLCGATGFIGRHIARALRDHGHQVLAASRSGQAAVGQEPLAVNFMAMTQPSDWLPLLTGVDAVINAVGVLRDSRRQPMQLLHTQAPQALFQACADAGVRRVLQVSALGIEGQDSSYALTKAEADNTLLALTERGELDGVVLRPSVVFGRGGAGSELFVKMSRLRWLALPPEGRRTLIQPVAVPDMANACAQLLGPASATRGLLVCTGPQALSLEALLASLRQQRGDKPARVSTMPAALARGSAWAGDLLPCTPWGRQTLGLLQRDNTASAAEAAQFDAVLGHAPCPPNQLLARTWS</sequence>
<name>A0ABN1KCE7_9BURK</name>
<evidence type="ECO:0000313" key="3">
    <source>
        <dbReference type="Proteomes" id="UP001500279"/>
    </source>
</evidence>
<feature type="domain" description="NAD-dependent epimerase/dehydratase" evidence="1">
    <location>
        <begin position="3"/>
        <end position="153"/>
    </location>
</feature>
<dbReference type="SUPFAM" id="SSF51735">
    <property type="entry name" value="NAD(P)-binding Rossmann-fold domains"/>
    <property type="match status" value="1"/>
</dbReference>
<dbReference type="InterPro" id="IPR051207">
    <property type="entry name" value="ComplexI_NDUFA9_subunit"/>
</dbReference>
<dbReference type="RefSeq" id="WP_231012249.1">
    <property type="nucleotide sequence ID" value="NZ_BAAAEW010000033.1"/>
</dbReference>
<dbReference type="InterPro" id="IPR036291">
    <property type="entry name" value="NAD(P)-bd_dom_sf"/>
</dbReference>
<dbReference type="Gene3D" id="3.40.50.720">
    <property type="entry name" value="NAD(P)-binding Rossmann-like Domain"/>
    <property type="match status" value="1"/>
</dbReference>
<evidence type="ECO:0000259" key="1">
    <source>
        <dbReference type="Pfam" id="PF01370"/>
    </source>
</evidence>
<keyword evidence="3" id="KW-1185">Reference proteome</keyword>
<dbReference type="InterPro" id="IPR001509">
    <property type="entry name" value="Epimerase_deHydtase"/>
</dbReference>
<proteinExistence type="predicted"/>
<dbReference type="Pfam" id="PF01370">
    <property type="entry name" value="Epimerase"/>
    <property type="match status" value="1"/>
</dbReference>